<keyword evidence="3" id="KW-1185">Reference proteome</keyword>
<reference evidence="2 3" key="1">
    <citation type="submission" date="2018-09" db="EMBL/GenBank/DDBJ databases">
        <title>Discovery and Ecogenomic Context for Candidatus Cryosericales, a Global Caldiserica Order Active in Thawing Permafrost.</title>
        <authorList>
            <person name="Martinez M.A."/>
            <person name="Woodcroft B.J."/>
            <person name="Ignacio Espinoza J.C."/>
            <person name="Zayed A."/>
            <person name="Singleton C.M."/>
            <person name="Boyd J."/>
            <person name="Li Y.-F."/>
            <person name="Purvine S."/>
            <person name="Maughan H."/>
            <person name="Hodgkins S.B."/>
            <person name="Anderson D."/>
            <person name="Sederholm M."/>
            <person name="Temperton B."/>
            <person name="Saleska S.R."/>
            <person name="Tyson G.W."/>
            <person name="Rich V.I."/>
        </authorList>
    </citation>
    <scope>NUCLEOTIDE SEQUENCE [LARGE SCALE GENOMIC DNA]</scope>
    <source>
        <strain evidence="2 3">SMC1</strain>
    </source>
</reference>
<feature type="transmembrane region" description="Helical" evidence="1">
    <location>
        <begin position="78"/>
        <end position="97"/>
    </location>
</feature>
<feature type="transmembrane region" description="Helical" evidence="1">
    <location>
        <begin position="109"/>
        <end position="129"/>
    </location>
</feature>
<dbReference type="Proteomes" id="UP000266113">
    <property type="component" value="Unassembled WGS sequence"/>
</dbReference>
<proteinExistence type="predicted"/>
<name>A0A398DYC5_9BACT</name>
<evidence type="ECO:0000313" key="3">
    <source>
        <dbReference type="Proteomes" id="UP000266113"/>
    </source>
</evidence>
<evidence type="ECO:0000313" key="2">
    <source>
        <dbReference type="EMBL" id="RIE17178.1"/>
    </source>
</evidence>
<keyword evidence="1" id="KW-0472">Membrane</keyword>
<comment type="caution">
    <text evidence="2">The sequence shown here is derived from an EMBL/GenBank/DDBJ whole genome shotgun (WGS) entry which is preliminary data.</text>
</comment>
<keyword evidence="1" id="KW-0812">Transmembrane</keyword>
<organism evidence="2 3">
    <name type="scientific">Candidatus Cryosericum septentrionale</name>
    <dbReference type="NCBI Taxonomy" id="2290913"/>
    <lineage>
        <taxon>Bacteria</taxon>
        <taxon>Pseudomonadati</taxon>
        <taxon>Caldisericota/Cryosericota group</taxon>
        <taxon>Candidatus Cryosericota</taxon>
        <taxon>Candidatus Cryosericia</taxon>
        <taxon>Candidatus Cryosericales</taxon>
        <taxon>Candidatus Cryosericaceae</taxon>
        <taxon>Candidatus Cryosericum</taxon>
    </lineage>
</organism>
<accession>A0A398DYC5</accession>
<keyword evidence="1" id="KW-1133">Transmembrane helix</keyword>
<sequence length="246" mass="27032">MDDNLKQKILEQIEEQHLEPTPGWRFRLVRALKHSAVAVLFALTALGLAGSVYILVQNGTLDDLRLGPRWAHPAFFDFPWQLLVLVVVLGILSFVVLRRTARLYRVARWWLVAALVVAVVAGACCAYATNLTRFTFRAGPGQELFRRGGNPFGGMMGGAVIGVVVSRTTQRWVVDSLTGERWLVIVTEETYFPSGSDIPVGTVVRVVGRHLKTTIYAVGIRPVTGMDDMMGTGDMMGPEILVPGTP</sequence>
<protein>
    <submittedName>
        <fullName evidence="2">Uncharacterized protein</fullName>
    </submittedName>
</protein>
<dbReference type="RefSeq" id="WP_119085321.1">
    <property type="nucleotide sequence ID" value="NZ_QXIY01000011.1"/>
</dbReference>
<dbReference type="AlphaFoldDB" id="A0A398DYC5"/>
<dbReference type="OrthoDB" id="9925197at2"/>
<gene>
    <name evidence="2" type="ORF">SMC1_02945</name>
</gene>
<evidence type="ECO:0000256" key="1">
    <source>
        <dbReference type="SAM" id="Phobius"/>
    </source>
</evidence>
<feature type="transmembrane region" description="Helical" evidence="1">
    <location>
        <begin position="35"/>
        <end position="56"/>
    </location>
</feature>
<dbReference type="EMBL" id="QXIY01000011">
    <property type="protein sequence ID" value="RIE17178.1"/>
    <property type="molecule type" value="Genomic_DNA"/>
</dbReference>